<accession>A0A0D6EQI5</accession>
<evidence type="ECO:0000313" key="2">
    <source>
        <dbReference type="EMBL" id="CEQ42118.1"/>
    </source>
</evidence>
<feature type="region of interest" description="Disordered" evidence="1">
    <location>
        <begin position="1"/>
        <end position="60"/>
    </location>
</feature>
<organism evidence="2 3">
    <name type="scientific">Sporidiobolus salmonicolor</name>
    <name type="common">Yeast-like fungus</name>
    <name type="synonym">Sporobolomyces salmonicolor</name>
    <dbReference type="NCBI Taxonomy" id="5005"/>
    <lineage>
        <taxon>Eukaryota</taxon>
        <taxon>Fungi</taxon>
        <taxon>Dikarya</taxon>
        <taxon>Basidiomycota</taxon>
        <taxon>Pucciniomycotina</taxon>
        <taxon>Microbotryomycetes</taxon>
        <taxon>Sporidiobolales</taxon>
        <taxon>Sporidiobolaceae</taxon>
        <taxon>Sporobolomyces</taxon>
    </lineage>
</organism>
<evidence type="ECO:0000313" key="3">
    <source>
        <dbReference type="Proteomes" id="UP000243876"/>
    </source>
</evidence>
<dbReference type="PANTHER" id="PTHR43102:SF2">
    <property type="entry name" value="GAF DOMAIN-CONTAINING PROTEIN"/>
    <property type="match status" value="1"/>
</dbReference>
<evidence type="ECO:0000256" key="1">
    <source>
        <dbReference type="SAM" id="MobiDB-lite"/>
    </source>
</evidence>
<dbReference type="PANTHER" id="PTHR43102">
    <property type="entry name" value="SLR1143 PROTEIN"/>
    <property type="match status" value="1"/>
</dbReference>
<reference evidence="3" key="1">
    <citation type="submission" date="2015-02" db="EMBL/GenBank/DDBJ databases">
        <authorList>
            <person name="Gon?alves P."/>
        </authorList>
    </citation>
    <scope>NUCLEOTIDE SEQUENCE [LARGE SCALE GENOMIC DNA]</scope>
</reference>
<name>A0A0D6EQI5_SPOSA</name>
<feature type="compositionally biased region" description="Polar residues" evidence="1">
    <location>
        <begin position="1"/>
        <end position="34"/>
    </location>
</feature>
<dbReference type="Proteomes" id="UP000243876">
    <property type="component" value="Unassembled WGS sequence"/>
</dbReference>
<feature type="region of interest" description="Disordered" evidence="1">
    <location>
        <begin position="87"/>
        <end position="124"/>
    </location>
</feature>
<sequence>MSSSVSSLATPVHKLNSSSPASELPTTSMSSNDELMTLLDFADFNDPPEPPSDLRSSDFVTSTGQFRAPFPVNEAKRQRSVDATALLNQGQARRRRASLKSSKDTTSSPNLSDSTEPPSYDDGGETRREVLLEVTKEDLATFKPKELPTHEALQKLAKEAQERFGVDATTVSLMDRDQQLMLAQQGHLINADTVERQYTCCSHTLLKASTGARDPLVNGFGDYTKGFYAAAPIMLAGSLGDEAVYPGGVFCLLGKAPRISFDEKDRADLAEMAGQASAEIQRCSKAHRKAQRVELGVKRREWKTSKHVSRSLAPSELDIVVEMPSPPLTPTMSSLDLSDDEPVPTAEVDGQEYPRRPSLADSAASDKSIDLKATSIAPAFVKRRGREGVQALPPKPLPPDIQSVIDLSTKLVTESIEMDFAYVVAVDLSASSASTSSETSPIRLVSIHGMPIPPPLFSVDLHLETLRAPHSALLYVDEKPSGQDGEFSTGLLVRIGTVDQTGYVLGTFSEDARRVLNKEDLLFVRSFGRDLSKSLLAV</sequence>
<dbReference type="SUPFAM" id="SSF55781">
    <property type="entry name" value="GAF domain-like"/>
    <property type="match status" value="1"/>
</dbReference>
<dbReference type="OrthoDB" id="21225at2759"/>
<feature type="compositionally biased region" description="Polar residues" evidence="1">
    <location>
        <begin position="104"/>
        <end position="117"/>
    </location>
</feature>
<protein>
    <submittedName>
        <fullName evidence="2">SPOSA6832_03888-mRNA-1:cds</fullName>
    </submittedName>
</protein>
<dbReference type="EMBL" id="CENE01000021">
    <property type="protein sequence ID" value="CEQ42118.1"/>
    <property type="molecule type" value="Genomic_DNA"/>
</dbReference>
<gene>
    <name evidence="2" type="primary">SPOSA6832_03888</name>
</gene>
<keyword evidence="3" id="KW-1185">Reference proteome</keyword>
<dbReference type="AlphaFoldDB" id="A0A0D6EQI5"/>
<feature type="region of interest" description="Disordered" evidence="1">
    <location>
        <begin position="324"/>
        <end position="365"/>
    </location>
</feature>
<feature type="non-terminal residue" evidence="2">
    <location>
        <position position="1"/>
    </location>
</feature>
<proteinExistence type="predicted"/>